<dbReference type="HOGENOM" id="CLU_160603_0_0_9"/>
<dbReference type="AlphaFoldDB" id="A6TK06"/>
<accession>A6TK06</accession>
<dbReference type="Gene3D" id="3.30.2010.20">
    <property type="match status" value="1"/>
</dbReference>
<dbReference type="KEGG" id="amt:Amet_0292"/>
<evidence type="ECO:0000313" key="2">
    <source>
        <dbReference type="Proteomes" id="UP000001572"/>
    </source>
</evidence>
<dbReference type="EMBL" id="CP000724">
    <property type="protein sequence ID" value="ABR46524.1"/>
    <property type="molecule type" value="Genomic_DNA"/>
</dbReference>
<gene>
    <name evidence="1" type="ordered locus">Amet_0292</name>
</gene>
<evidence type="ECO:0000313" key="1">
    <source>
        <dbReference type="EMBL" id="ABR46524.1"/>
    </source>
</evidence>
<evidence type="ECO:0008006" key="3">
    <source>
        <dbReference type="Google" id="ProtNLM"/>
    </source>
</evidence>
<proteinExistence type="predicted"/>
<dbReference type="CDD" id="cd12953">
    <property type="entry name" value="MMP_TTHA0227"/>
    <property type="match status" value="1"/>
</dbReference>
<dbReference type="Proteomes" id="UP000001572">
    <property type="component" value="Chromosome"/>
</dbReference>
<keyword evidence="2" id="KW-1185">Reference proteome</keyword>
<sequence length="126" mass="15062">MNNFPSIDEVHDILDEIAQEIPDVFFKELNQGILLLPEHKLHFESRTRDKLYIMGEYRKSITGRQIIMYYGSFERLYKGMSKERLYEKLKDTLLHEFTHHLESLAGEVGLEVKDSKDLRKYRNRLT</sequence>
<dbReference type="eggNOG" id="COG3824">
    <property type="taxonomic scope" value="Bacteria"/>
</dbReference>
<dbReference type="SUPFAM" id="SSF55486">
    <property type="entry name" value="Metalloproteases ('zincins'), catalytic domain"/>
    <property type="match status" value="1"/>
</dbReference>
<reference evidence="2" key="1">
    <citation type="journal article" date="2016" name="Genome Announc.">
        <title>Complete genome sequence of Alkaliphilus metalliredigens strain QYMF, an alkaliphilic and metal-reducing bacterium isolated from borax-contaminated leachate ponds.</title>
        <authorList>
            <person name="Hwang C."/>
            <person name="Copeland A."/>
            <person name="Lucas S."/>
            <person name="Lapidus A."/>
            <person name="Barry K."/>
            <person name="Detter J.C."/>
            <person name="Glavina Del Rio T."/>
            <person name="Hammon N."/>
            <person name="Israni S."/>
            <person name="Dalin E."/>
            <person name="Tice H."/>
            <person name="Pitluck S."/>
            <person name="Chertkov O."/>
            <person name="Brettin T."/>
            <person name="Bruce D."/>
            <person name="Han C."/>
            <person name="Schmutz J."/>
            <person name="Larimer F."/>
            <person name="Land M.L."/>
            <person name="Hauser L."/>
            <person name="Kyrpides N."/>
            <person name="Mikhailova N."/>
            <person name="Ye Q."/>
            <person name="Zhou J."/>
            <person name="Richardson P."/>
            <person name="Fields M.W."/>
        </authorList>
    </citation>
    <scope>NUCLEOTIDE SEQUENCE [LARGE SCALE GENOMIC DNA]</scope>
    <source>
        <strain evidence="2">QYMF</strain>
    </source>
</reference>
<organism evidence="1 2">
    <name type="scientific">Alkaliphilus metalliredigens (strain QYMF)</name>
    <dbReference type="NCBI Taxonomy" id="293826"/>
    <lineage>
        <taxon>Bacteria</taxon>
        <taxon>Bacillati</taxon>
        <taxon>Bacillota</taxon>
        <taxon>Clostridia</taxon>
        <taxon>Peptostreptococcales</taxon>
        <taxon>Natronincolaceae</taxon>
        <taxon>Alkaliphilus</taxon>
    </lineage>
</organism>
<dbReference type="OrthoDB" id="5071at2"/>
<dbReference type="InterPro" id="IPR038555">
    <property type="entry name" value="Zincin_1_sf"/>
</dbReference>
<dbReference type="STRING" id="293826.Amet_0292"/>
<protein>
    <recommendedName>
        <fullName evidence="3">Metallopeptidase family protein</fullName>
    </recommendedName>
</protein>
<dbReference type="RefSeq" id="WP_011971433.1">
    <property type="nucleotide sequence ID" value="NC_009633.1"/>
</dbReference>
<name>A6TK06_ALKMQ</name>